<evidence type="ECO:0000313" key="2">
    <source>
        <dbReference type="Proteomes" id="UP000067434"/>
    </source>
</evidence>
<dbReference type="EMBL" id="CP009961">
    <property type="protein sequence ID" value="AKG38149.1"/>
    <property type="molecule type" value="Genomic_DNA"/>
</dbReference>
<proteinExistence type="predicted"/>
<keyword evidence="2" id="KW-1185">Reference proteome</keyword>
<sequence length="78" mass="8805">MGKIKILYYGFVTELVGKTFEELDVSEEKTYTLKSILNPILLPHLGRIFFLVNDRPAELEHPIRVGDEVKVLPHIGGG</sequence>
<dbReference type="HOGENOM" id="CLU_2646125_0_0_2"/>
<dbReference type="GeneID" id="25400765"/>
<evidence type="ECO:0000313" key="1">
    <source>
        <dbReference type="EMBL" id="AKG38149.1"/>
    </source>
</evidence>
<organism evidence="1 2">
    <name type="scientific">Infirmifilum uzonense</name>
    <dbReference type="NCBI Taxonomy" id="1550241"/>
    <lineage>
        <taxon>Archaea</taxon>
        <taxon>Thermoproteota</taxon>
        <taxon>Thermoprotei</taxon>
        <taxon>Thermofilales</taxon>
        <taxon>Thermofilaceae</taxon>
        <taxon>Infirmifilum</taxon>
    </lineage>
</organism>
<dbReference type="STRING" id="1550241.MA03_01000"/>
<dbReference type="AlphaFoldDB" id="A0A0F7FG31"/>
<dbReference type="Gene3D" id="3.10.20.30">
    <property type="match status" value="1"/>
</dbReference>
<dbReference type="InterPro" id="IPR003749">
    <property type="entry name" value="ThiS/MoaD-like"/>
</dbReference>
<reference evidence="1 2" key="1">
    <citation type="journal article" date="2015" name="Stand. Genomic Sci.">
        <title>Complete genome sequence of and proposal of Thermofilum uzonense sp. nov. a novel hyperthermophilic crenarchaeon and emended description of the genus Thermofilum.</title>
        <authorList>
            <person name="Toshchakov S.V."/>
            <person name="Korzhenkov A.A."/>
            <person name="Samarov N.I."/>
            <person name="Mazunin I.O."/>
            <person name="Mozhey O.I."/>
            <person name="Shmyr I.S."/>
            <person name="Derbikova K.S."/>
            <person name="Taranov E.A."/>
            <person name="Dominova I.N."/>
            <person name="Bonch-Osmolovskaya E.A."/>
            <person name="Patrushev M.V."/>
            <person name="Podosokorskaya O.A."/>
            <person name="Kublanov I.V."/>
        </authorList>
    </citation>
    <scope>NUCLEOTIDE SEQUENCE [LARGE SCALE GENOMIC DNA]</scope>
    <source>
        <strain evidence="1 2">1807-2</strain>
    </source>
</reference>
<protein>
    <recommendedName>
        <fullName evidence="3">Thiamine biosynthesis protein ThiS</fullName>
    </recommendedName>
</protein>
<name>A0A0F7FG31_9CREN</name>
<accession>A0A0F7FG31</accession>
<dbReference type="InterPro" id="IPR016155">
    <property type="entry name" value="Mopterin_synth/thiamin_S_b"/>
</dbReference>
<dbReference type="Proteomes" id="UP000067434">
    <property type="component" value="Chromosome"/>
</dbReference>
<dbReference type="SUPFAM" id="SSF54285">
    <property type="entry name" value="MoaD/ThiS"/>
    <property type="match status" value="1"/>
</dbReference>
<dbReference type="Pfam" id="PF02597">
    <property type="entry name" value="ThiS"/>
    <property type="match status" value="1"/>
</dbReference>
<dbReference type="PATRIC" id="fig|1550241.5.peg.202"/>
<gene>
    <name evidence="1" type="ORF">MA03_01000</name>
</gene>
<dbReference type="InterPro" id="IPR012675">
    <property type="entry name" value="Beta-grasp_dom_sf"/>
</dbReference>
<dbReference type="RefSeq" id="WP_052883488.1">
    <property type="nucleotide sequence ID" value="NZ_CP009961.1"/>
</dbReference>
<dbReference type="KEGG" id="thf:MA03_01000"/>
<evidence type="ECO:0008006" key="3">
    <source>
        <dbReference type="Google" id="ProtNLM"/>
    </source>
</evidence>